<keyword evidence="10" id="KW-0862">Zinc</keyword>
<dbReference type="PANTHER" id="PTHR42780:SF1">
    <property type="entry name" value="ISOLEUCINE--TRNA LIGASE, CYTOPLASMIC"/>
    <property type="match status" value="1"/>
</dbReference>
<reference evidence="14" key="1">
    <citation type="journal article" date="2019" name="Int. J. Syst. Evol. Microbiol.">
        <title>The Global Catalogue of Microorganisms (GCM) 10K type strain sequencing project: providing services to taxonomists for standard genome sequencing and annotation.</title>
        <authorList>
            <consortium name="The Broad Institute Genomics Platform"/>
            <consortium name="The Broad Institute Genome Sequencing Center for Infectious Disease"/>
            <person name="Wu L."/>
            <person name="Ma J."/>
        </authorList>
    </citation>
    <scope>NUCLEOTIDE SEQUENCE [LARGE SCALE GENOMIC DNA]</scope>
    <source>
        <strain evidence="14">R28</strain>
    </source>
</reference>
<feature type="domain" description="Aminoacyl-tRNA synthetase class Ia" evidence="11">
    <location>
        <begin position="18"/>
        <end position="621"/>
    </location>
</feature>
<dbReference type="InterPro" id="IPR001412">
    <property type="entry name" value="aa-tRNA-synth_I_CS"/>
</dbReference>
<comment type="catalytic activity">
    <reaction evidence="9 10">
        <text>tRNA(Ile) + L-isoleucine + ATP = L-isoleucyl-tRNA(Ile) + AMP + diphosphate</text>
        <dbReference type="Rhea" id="RHEA:11060"/>
        <dbReference type="Rhea" id="RHEA-COMP:9666"/>
        <dbReference type="Rhea" id="RHEA-COMP:9695"/>
        <dbReference type="ChEBI" id="CHEBI:30616"/>
        <dbReference type="ChEBI" id="CHEBI:33019"/>
        <dbReference type="ChEBI" id="CHEBI:58045"/>
        <dbReference type="ChEBI" id="CHEBI:78442"/>
        <dbReference type="ChEBI" id="CHEBI:78528"/>
        <dbReference type="ChEBI" id="CHEBI:456215"/>
        <dbReference type="EC" id="6.1.1.5"/>
    </reaction>
</comment>
<evidence type="ECO:0000256" key="6">
    <source>
        <dbReference type="ARBA" id="ARBA00022917"/>
    </source>
</evidence>
<evidence type="ECO:0000256" key="3">
    <source>
        <dbReference type="ARBA" id="ARBA00022598"/>
    </source>
</evidence>
<dbReference type="NCBIfam" id="TIGR00392">
    <property type="entry name" value="ileS"/>
    <property type="match status" value="1"/>
</dbReference>
<evidence type="ECO:0000313" key="13">
    <source>
        <dbReference type="EMBL" id="MFD2043343.1"/>
    </source>
</evidence>
<keyword evidence="6 10" id="KW-0648">Protein biosynthesis</keyword>
<comment type="domain">
    <text evidence="10">IleRS has two distinct active sites: one for aminoacylation and one for editing. The misactivated valine is translocated from the active site to the editing site, which sterically excludes the correctly activated isoleucine. The single editing site contains two valyl binding pockets, one specific for each substrate (Val-AMP or Val-tRNA(Ile)).</text>
</comment>
<keyword evidence="2 10" id="KW-0963">Cytoplasm</keyword>
<evidence type="ECO:0000256" key="10">
    <source>
        <dbReference type="HAMAP-Rule" id="MF_02003"/>
    </source>
</evidence>
<keyword evidence="5 10" id="KW-0067">ATP-binding</keyword>
<sequence length="1028" mass="117887">MKRVNSSESTLQRENRIKELWEKEHTFKKSISNREGNETFVFYEGPPTANGLPHAGHVLGRVIKDFIGRYKTMQGYQVIRKAGWDTHGLPVELGVEKKIGISGKKEIEAYGVEKFIEECKASVFDYEREWRVFTEVIGYWVDMDDPYITLQNNYIESVWYILAKIHEKDLLYRGHRVTPYCPSCQTSLSSHEVAQGYKDVKDLSVTAKFKVEGAVNEFFLGWTTTPWTLPANVALAVHSDLDYVKVKYQGEYYIVAENLVDQVMSDQYEIISNHKGSEFVGLSYQPPFDLLHLEKGHEVIAADFVTDKSGTGIVHLAPAHGEDDYHAIQTSGLDFVNVVDQAGCYTTEITPLAGEFAKDSDVKIIKMLADSGLLFAKEKYEHSYPHCWRCDSPLIYYAMEGWFIKTTEIKDVIMQNNETITWHPEHMKNGRFGKFLENMVDWNIGRNRYWGTPLNVWICSTCDHQYAPKSIQDLKDHAIDSVPDNVELHKPYVDKVILSCSSCQGEMKRTNEVIDVWFDSGSMPFAQYHYPFENQEVFHKQFPADVVVEGVDQTRGWFYSLLTVASLFTGKSSYKRVLSLGHILDEDGRKMSKSKGNVINPMDLVEAYGADALRWSLLVDSAPWNNKRFSAKIVSQAKSKLVDTLTNIHSFYTMYAEIDQFDVTYHGKGKRSLLDRWIVSRLNTVTKKVTEHLEEYAFNPAARELADFVEEVSNWYIRRSRDRFWSEGMNADKLAAYHTLDEVLVTTSKLLAPFTPFIAEDIHLNLTGDSVHLADFPQADEMIIDEKLELEMAGVLQVVELARHTRNVSNIKTKQPLSTLTVVGEKTDRLKKYSYIMEDEINVKQVEYRENEDHIVNYEMKLNFPTAGPKLGKYVGEAQKALQKIAATDSKRVIEQGYFEFESQSQELLRVDLEDLQVTKTTSEGMEMASNDQFTVLLNTEVTEDLRKEGIARELIRAVQVYRKELNLPVEQRVSLTFDVSDRMYEVINDYQLIINNNLLTKKISFNTKENMKYVSIEGEEVGIHIGA</sequence>
<dbReference type="SUPFAM" id="SSF50677">
    <property type="entry name" value="ValRS/IleRS/LeuRS editing domain"/>
    <property type="match status" value="1"/>
</dbReference>
<feature type="short sequence motif" description="'KMSKS' region" evidence="10">
    <location>
        <begin position="590"/>
        <end position="594"/>
    </location>
</feature>
<dbReference type="InterPro" id="IPR009080">
    <property type="entry name" value="tRNAsynth_Ia_anticodon-bd"/>
</dbReference>
<comment type="similarity">
    <text evidence="1 10">Belongs to the class-I aminoacyl-tRNA synthetase family. IleS type 2 subfamily.</text>
</comment>
<protein>
    <recommendedName>
        <fullName evidence="10">Isoleucine--tRNA ligase</fullName>
        <ecNumber evidence="10">6.1.1.5</ecNumber>
    </recommendedName>
    <alternativeName>
        <fullName evidence="10">Isoleucyl-tRNA synthetase</fullName>
        <shortName evidence="10">IleRS</shortName>
    </alternativeName>
</protein>
<dbReference type="HAMAP" id="MF_02003">
    <property type="entry name" value="Ile_tRNA_synth_type2"/>
    <property type="match status" value="1"/>
</dbReference>
<dbReference type="Gene3D" id="3.40.50.620">
    <property type="entry name" value="HUPs"/>
    <property type="match status" value="2"/>
</dbReference>
<evidence type="ECO:0000256" key="9">
    <source>
        <dbReference type="ARBA" id="ARBA00048359"/>
    </source>
</evidence>
<evidence type="ECO:0000256" key="1">
    <source>
        <dbReference type="ARBA" id="ARBA00007078"/>
    </source>
</evidence>
<dbReference type="PROSITE" id="PS00178">
    <property type="entry name" value="AA_TRNA_LIGASE_I"/>
    <property type="match status" value="1"/>
</dbReference>
<dbReference type="Gene3D" id="1.10.730.10">
    <property type="entry name" value="Isoleucyl-tRNA Synthetase, Domain 1"/>
    <property type="match status" value="1"/>
</dbReference>
<keyword evidence="4 10" id="KW-0547">Nucleotide-binding</keyword>
<evidence type="ECO:0000313" key="14">
    <source>
        <dbReference type="Proteomes" id="UP001597383"/>
    </source>
</evidence>
<keyword evidence="10" id="KW-0479">Metal-binding</keyword>
<keyword evidence="3 10" id="KW-0436">Ligase</keyword>
<comment type="caution">
    <text evidence="13">The sequence shown here is derived from an EMBL/GenBank/DDBJ whole genome shotgun (WGS) entry which is preliminary data.</text>
</comment>
<dbReference type="GO" id="GO:0004822">
    <property type="term" value="F:isoleucine-tRNA ligase activity"/>
    <property type="evidence" value="ECO:0007669"/>
    <property type="project" value="UniProtKB-EC"/>
</dbReference>
<dbReference type="EMBL" id="JBHUHQ010000006">
    <property type="protein sequence ID" value="MFD2043343.1"/>
    <property type="molecule type" value="Genomic_DNA"/>
</dbReference>
<dbReference type="InterPro" id="IPR023586">
    <property type="entry name" value="Ile-tRNA-ligase_type2"/>
</dbReference>
<evidence type="ECO:0000256" key="7">
    <source>
        <dbReference type="ARBA" id="ARBA00023146"/>
    </source>
</evidence>
<comment type="function">
    <text evidence="8 10">Catalyzes the attachment of isoleucine to tRNA(Ile). As IleRS can inadvertently accommodate and process structurally similar amino acids such as valine, to avoid such errors it has two additional distinct tRNA(Ile)-dependent editing activities. One activity is designated as 'pretransfer' editing and involves the hydrolysis of activated Val-AMP. The other activity is designated 'posttransfer' editing and involves deacylation of mischarged Val-tRNA(Ile).</text>
</comment>
<accession>A0ABW4VVY7</accession>
<dbReference type="InterPro" id="IPR014729">
    <property type="entry name" value="Rossmann-like_a/b/a_fold"/>
</dbReference>
<dbReference type="SUPFAM" id="SSF47323">
    <property type="entry name" value="Anticodon-binding domain of a subclass of class I aminoacyl-tRNA synthetases"/>
    <property type="match status" value="2"/>
</dbReference>
<comment type="subcellular location">
    <subcellularLocation>
        <location evidence="10">Cytoplasm</location>
    </subcellularLocation>
</comment>
<dbReference type="InterPro" id="IPR009008">
    <property type="entry name" value="Val/Leu/Ile-tRNA-synth_edit"/>
</dbReference>
<gene>
    <name evidence="10 13" type="primary">ileS</name>
    <name evidence="13" type="ORF">ACFSJF_03470</name>
</gene>
<dbReference type="InterPro" id="IPR013155">
    <property type="entry name" value="M/V/L/I-tRNA-synth_anticd-bd"/>
</dbReference>
<dbReference type="Proteomes" id="UP001597383">
    <property type="component" value="Unassembled WGS sequence"/>
</dbReference>
<keyword evidence="14" id="KW-1185">Reference proteome</keyword>
<dbReference type="Pfam" id="PF19302">
    <property type="entry name" value="DUF5915"/>
    <property type="match status" value="1"/>
</dbReference>
<evidence type="ECO:0000259" key="12">
    <source>
        <dbReference type="Pfam" id="PF08264"/>
    </source>
</evidence>
<keyword evidence="7 10" id="KW-0030">Aminoacyl-tRNA synthetase</keyword>
<dbReference type="InterPro" id="IPR002300">
    <property type="entry name" value="aa-tRNA-synth_Ia"/>
</dbReference>
<organism evidence="13 14">
    <name type="scientific">Ornithinibacillus salinisoli</name>
    <dbReference type="NCBI Taxonomy" id="1848459"/>
    <lineage>
        <taxon>Bacteria</taxon>
        <taxon>Bacillati</taxon>
        <taxon>Bacillota</taxon>
        <taxon>Bacilli</taxon>
        <taxon>Bacillales</taxon>
        <taxon>Bacillaceae</taxon>
        <taxon>Ornithinibacillus</taxon>
    </lineage>
</organism>
<feature type="domain" description="Methionyl/Valyl/Leucyl/Isoleucyl-tRNA synthetase anticodon-binding" evidence="12">
    <location>
        <begin position="675"/>
        <end position="819"/>
    </location>
</feature>
<dbReference type="InterPro" id="IPR033709">
    <property type="entry name" value="Anticodon_Ile_ABEc"/>
</dbReference>
<comment type="subunit">
    <text evidence="10">Monomer.</text>
</comment>
<feature type="short sequence motif" description="'HIGH' region" evidence="10">
    <location>
        <begin position="47"/>
        <end position="57"/>
    </location>
</feature>
<evidence type="ECO:0000256" key="4">
    <source>
        <dbReference type="ARBA" id="ARBA00022741"/>
    </source>
</evidence>
<evidence type="ECO:0000256" key="5">
    <source>
        <dbReference type="ARBA" id="ARBA00022840"/>
    </source>
</evidence>
<dbReference type="PRINTS" id="PR00984">
    <property type="entry name" value="TRNASYNTHILE"/>
</dbReference>
<feature type="binding site" evidence="10">
    <location>
        <position position="593"/>
    </location>
    <ligand>
        <name>ATP</name>
        <dbReference type="ChEBI" id="CHEBI:30616"/>
    </ligand>
</feature>
<dbReference type="CDD" id="cd07961">
    <property type="entry name" value="Anticodon_Ia_Ile_ABEc"/>
    <property type="match status" value="1"/>
</dbReference>
<dbReference type="Pfam" id="PF08264">
    <property type="entry name" value="Anticodon_1"/>
    <property type="match status" value="1"/>
</dbReference>
<proteinExistence type="inferred from homology"/>
<evidence type="ECO:0000256" key="2">
    <source>
        <dbReference type="ARBA" id="ARBA00022490"/>
    </source>
</evidence>
<dbReference type="EC" id="6.1.1.5" evidence="10"/>
<dbReference type="InterPro" id="IPR002301">
    <property type="entry name" value="Ile-tRNA-ligase"/>
</dbReference>
<name>A0ABW4VVY7_9BACI</name>
<comment type="cofactor">
    <cofactor evidence="10">
        <name>Zn(2+)</name>
        <dbReference type="ChEBI" id="CHEBI:29105"/>
    </cofactor>
</comment>
<evidence type="ECO:0000259" key="11">
    <source>
        <dbReference type="Pfam" id="PF00133"/>
    </source>
</evidence>
<evidence type="ECO:0000256" key="8">
    <source>
        <dbReference type="ARBA" id="ARBA00025217"/>
    </source>
</evidence>
<dbReference type="PANTHER" id="PTHR42780">
    <property type="entry name" value="SOLEUCYL-TRNA SYNTHETASE"/>
    <property type="match status" value="1"/>
</dbReference>
<dbReference type="RefSeq" id="WP_377555070.1">
    <property type="nucleotide sequence ID" value="NZ_JBHUHQ010000006.1"/>
</dbReference>
<dbReference type="CDD" id="cd00818">
    <property type="entry name" value="IleRS_core"/>
    <property type="match status" value="1"/>
</dbReference>
<dbReference type="SUPFAM" id="SSF52374">
    <property type="entry name" value="Nucleotidylyl transferase"/>
    <property type="match status" value="1"/>
</dbReference>
<dbReference type="Pfam" id="PF00133">
    <property type="entry name" value="tRNA-synt_1"/>
    <property type="match status" value="1"/>
</dbReference>